<feature type="domain" description="Fibronectin type-III" evidence="25">
    <location>
        <begin position="2358"/>
        <end position="2453"/>
    </location>
</feature>
<dbReference type="SMART" id="SM00409">
    <property type="entry name" value="IG"/>
    <property type="match status" value="29"/>
</dbReference>
<dbReference type="GO" id="GO:0031672">
    <property type="term" value="C:A band"/>
    <property type="evidence" value="ECO:0007669"/>
    <property type="project" value="UniProtKB-ARBA"/>
</dbReference>
<dbReference type="GO" id="GO:0032956">
    <property type="term" value="P:regulation of actin cytoskeleton organization"/>
    <property type="evidence" value="ECO:0007669"/>
    <property type="project" value="UniProtKB-ARBA"/>
</dbReference>
<dbReference type="SMART" id="SM00408">
    <property type="entry name" value="IGc2"/>
    <property type="match status" value="23"/>
</dbReference>
<feature type="domain" description="Fibronectin type-III" evidence="25">
    <location>
        <begin position="2554"/>
        <end position="2648"/>
    </location>
</feature>
<organism evidence="28">
    <name type="scientific">Anisakis simplex</name>
    <name type="common">Herring worm</name>
    <dbReference type="NCBI Taxonomy" id="6269"/>
    <lineage>
        <taxon>Eukaryota</taxon>
        <taxon>Metazoa</taxon>
        <taxon>Ecdysozoa</taxon>
        <taxon>Nematoda</taxon>
        <taxon>Chromadorea</taxon>
        <taxon>Rhabditida</taxon>
        <taxon>Spirurina</taxon>
        <taxon>Ascaridomorpha</taxon>
        <taxon>Ascaridoidea</taxon>
        <taxon>Anisakidae</taxon>
        <taxon>Anisakis</taxon>
        <taxon>Anisakis simplex complex</taxon>
    </lineage>
</organism>
<feature type="domain" description="Fibronectin type-III" evidence="25">
    <location>
        <begin position="1760"/>
        <end position="1863"/>
    </location>
</feature>
<dbReference type="FunFam" id="2.60.40.10:FF:002083">
    <property type="entry name" value="Protein CBR-UNC-22"/>
    <property type="match status" value="2"/>
</dbReference>
<feature type="compositionally biased region" description="Basic and acidic residues" evidence="22">
    <location>
        <begin position="279"/>
        <end position="311"/>
    </location>
</feature>
<evidence type="ECO:0000256" key="4">
    <source>
        <dbReference type="ARBA" id="ARBA00012513"/>
    </source>
</evidence>
<feature type="domain" description="Ig-like" evidence="24">
    <location>
        <begin position="6793"/>
        <end position="6880"/>
    </location>
</feature>
<feature type="domain" description="Ig-like" evidence="24">
    <location>
        <begin position="4517"/>
        <end position="4602"/>
    </location>
</feature>
<keyword evidence="5" id="KW-0963">Cytoplasm</keyword>
<evidence type="ECO:0000256" key="19">
    <source>
        <dbReference type="ARBA" id="ARBA00047899"/>
    </source>
</evidence>
<dbReference type="Pfam" id="PF00069">
    <property type="entry name" value="Pkinase"/>
    <property type="match status" value="1"/>
</dbReference>
<feature type="domain" description="Ig-like" evidence="24">
    <location>
        <begin position="3929"/>
        <end position="4018"/>
    </location>
</feature>
<dbReference type="CDD" id="cd00096">
    <property type="entry name" value="Ig"/>
    <property type="match status" value="4"/>
</dbReference>
<feature type="region of interest" description="Disordered" evidence="22">
    <location>
        <begin position="2920"/>
        <end position="2956"/>
    </location>
</feature>
<feature type="domain" description="Ig-like" evidence="24">
    <location>
        <begin position="5606"/>
        <end position="5694"/>
    </location>
</feature>
<accession>A0A158PN23</accession>
<feature type="region of interest" description="Disordered" evidence="22">
    <location>
        <begin position="6908"/>
        <end position="6956"/>
    </location>
</feature>
<dbReference type="SUPFAM" id="SSF48726">
    <property type="entry name" value="Immunoglobulin"/>
    <property type="match status" value="30"/>
</dbReference>
<dbReference type="InterPro" id="IPR017441">
    <property type="entry name" value="Protein_kinase_ATP_BS"/>
</dbReference>
<feature type="domain" description="Fibronectin type-III" evidence="25">
    <location>
        <begin position="5007"/>
        <end position="5099"/>
    </location>
</feature>
<feature type="domain" description="Fibronectin type-III" evidence="25">
    <location>
        <begin position="2259"/>
        <end position="2352"/>
    </location>
</feature>
<feature type="domain" description="Ig-like" evidence="24">
    <location>
        <begin position="2751"/>
        <end position="2834"/>
    </location>
</feature>
<feature type="domain" description="Ig-like" evidence="24">
    <location>
        <begin position="6655"/>
        <end position="6743"/>
    </location>
</feature>
<feature type="compositionally biased region" description="Basic and acidic residues" evidence="22">
    <location>
        <begin position="817"/>
        <end position="827"/>
    </location>
</feature>
<feature type="compositionally biased region" description="Basic residues" evidence="22">
    <location>
        <begin position="238"/>
        <end position="248"/>
    </location>
</feature>
<dbReference type="InterPro" id="IPR036116">
    <property type="entry name" value="FN3_sf"/>
</dbReference>
<feature type="region of interest" description="Disordered" evidence="22">
    <location>
        <begin position="641"/>
        <end position="675"/>
    </location>
</feature>
<feature type="domain" description="Fibronectin type-III" evidence="25">
    <location>
        <begin position="4709"/>
        <end position="4804"/>
    </location>
</feature>
<dbReference type="GO" id="GO:0005516">
    <property type="term" value="F:calmodulin binding"/>
    <property type="evidence" value="ECO:0007669"/>
    <property type="project" value="UniProtKB-KW"/>
</dbReference>
<evidence type="ECO:0000256" key="13">
    <source>
        <dbReference type="ARBA" id="ARBA00022837"/>
    </source>
</evidence>
<evidence type="ECO:0000313" key="26">
    <source>
        <dbReference type="EMBL" id="VDK42928.1"/>
    </source>
</evidence>
<feature type="domain" description="Ig-like" evidence="24">
    <location>
        <begin position="1214"/>
        <end position="1277"/>
    </location>
</feature>
<feature type="domain" description="Ig-like" evidence="24">
    <location>
        <begin position="1281"/>
        <end position="1370"/>
    </location>
</feature>
<dbReference type="SUPFAM" id="SSF49265">
    <property type="entry name" value="Fibronectin type III"/>
    <property type="match status" value="17"/>
</dbReference>
<keyword evidence="17" id="KW-1015">Disulfide bond</keyword>
<evidence type="ECO:0000313" key="28">
    <source>
        <dbReference type="WBParaSite" id="ASIM_0001085301-mRNA-1"/>
    </source>
</evidence>
<dbReference type="PROSITE" id="PS00108">
    <property type="entry name" value="PROTEIN_KINASE_ST"/>
    <property type="match status" value="1"/>
</dbReference>
<evidence type="ECO:0000256" key="1">
    <source>
        <dbReference type="ARBA" id="ARBA00001946"/>
    </source>
</evidence>
<feature type="domain" description="Fibronectin type-III" evidence="25">
    <location>
        <begin position="4418"/>
        <end position="4512"/>
    </location>
</feature>
<feature type="region of interest" description="Disordered" evidence="22">
    <location>
        <begin position="564"/>
        <end position="591"/>
    </location>
</feature>
<dbReference type="Gene3D" id="2.60.40.10">
    <property type="entry name" value="Immunoglobulins"/>
    <property type="match status" value="60"/>
</dbReference>
<feature type="compositionally biased region" description="Low complexity" evidence="22">
    <location>
        <begin position="963"/>
        <end position="978"/>
    </location>
</feature>
<dbReference type="PANTHER" id="PTHR14340:SF9">
    <property type="entry name" value="FIBRONECTIN TYPE-III DOMAIN-CONTAINING PROTEIN"/>
    <property type="match status" value="1"/>
</dbReference>
<feature type="region of interest" description="Disordered" evidence="22">
    <location>
        <begin position="1154"/>
        <end position="1196"/>
    </location>
</feature>
<comment type="similarity">
    <text evidence="3">Belongs to the protein kinase superfamily. CAMK Ser/Thr protein kinase family.</text>
</comment>
<feature type="domain" description="Fibronectin type-III" evidence="25">
    <location>
        <begin position="6187"/>
        <end position="6280"/>
    </location>
</feature>
<dbReference type="Pfam" id="PF07679">
    <property type="entry name" value="I-set"/>
    <property type="match status" value="28"/>
</dbReference>
<evidence type="ECO:0000256" key="16">
    <source>
        <dbReference type="ARBA" id="ARBA00022860"/>
    </source>
</evidence>
<evidence type="ECO:0000256" key="2">
    <source>
        <dbReference type="ARBA" id="ARBA00004496"/>
    </source>
</evidence>
<feature type="domain" description="Ig-like" evidence="24">
    <location>
        <begin position="111"/>
        <end position="204"/>
    </location>
</feature>
<feature type="domain" description="Fibronectin type-III" evidence="25">
    <location>
        <begin position="5405"/>
        <end position="5500"/>
    </location>
</feature>
<feature type="compositionally biased region" description="Basic and acidic residues" evidence="22">
    <location>
        <begin position="941"/>
        <end position="950"/>
    </location>
</feature>
<feature type="domain" description="Ig-like" evidence="24">
    <location>
        <begin position="6089"/>
        <end position="6180"/>
    </location>
</feature>
<feature type="domain" description="Fibronectin type-III" evidence="25">
    <location>
        <begin position="3438"/>
        <end position="3531"/>
    </location>
</feature>
<evidence type="ECO:0000256" key="17">
    <source>
        <dbReference type="ARBA" id="ARBA00023157"/>
    </source>
</evidence>
<feature type="region of interest" description="Disordered" evidence="22">
    <location>
        <begin position="913"/>
        <end position="1017"/>
    </location>
</feature>
<feature type="compositionally biased region" description="Basic and acidic residues" evidence="22">
    <location>
        <begin position="249"/>
        <end position="266"/>
    </location>
</feature>
<evidence type="ECO:0000259" key="23">
    <source>
        <dbReference type="PROSITE" id="PS50011"/>
    </source>
</evidence>
<feature type="domain" description="Ig-like" evidence="24">
    <location>
        <begin position="7074"/>
        <end position="7187"/>
    </location>
</feature>
<keyword evidence="12" id="KW-0418">Kinase</keyword>
<keyword evidence="9" id="KW-0479">Metal-binding</keyword>
<feature type="domain" description="Fibronectin type-III" evidence="25">
    <location>
        <begin position="2846"/>
        <end position="2939"/>
    </location>
</feature>
<dbReference type="FunFam" id="2.60.40.10:FF:000003">
    <property type="entry name" value="Titin isoform E"/>
    <property type="match status" value="3"/>
</dbReference>
<dbReference type="FunFam" id="2.60.40.10:FF:000031">
    <property type="entry name" value="Myosin-binding protein C, slow type"/>
    <property type="match status" value="5"/>
</dbReference>
<dbReference type="GO" id="GO:0004674">
    <property type="term" value="F:protein serine/threonine kinase activity"/>
    <property type="evidence" value="ECO:0007669"/>
    <property type="project" value="UniProtKB-KW"/>
</dbReference>
<keyword evidence="10" id="KW-0677">Repeat</keyword>
<feature type="compositionally biased region" description="Polar residues" evidence="22">
    <location>
        <begin position="828"/>
        <end position="839"/>
    </location>
</feature>
<dbReference type="FunFam" id="2.60.40.10:FF:000051">
    <property type="entry name" value="Uncharacterized protein, isoform J"/>
    <property type="match status" value="5"/>
</dbReference>
<feature type="domain" description="Ig-like" evidence="24">
    <location>
        <begin position="1044"/>
        <end position="1136"/>
    </location>
</feature>
<feature type="domain" description="Fibronectin type-III" evidence="25">
    <location>
        <begin position="5503"/>
        <end position="5601"/>
    </location>
</feature>
<evidence type="ECO:0000259" key="24">
    <source>
        <dbReference type="PROSITE" id="PS50835"/>
    </source>
</evidence>
<evidence type="ECO:0000256" key="18">
    <source>
        <dbReference type="ARBA" id="ARBA00023319"/>
    </source>
</evidence>
<dbReference type="CDD" id="cd05748">
    <property type="entry name" value="Ig_Titin_like"/>
    <property type="match status" value="1"/>
</dbReference>
<reference evidence="28" key="1">
    <citation type="submission" date="2016-04" db="UniProtKB">
        <authorList>
            <consortium name="WormBaseParasite"/>
        </authorList>
    </citation>
    <scope>IDENTIFICATION</scope>
</reference>
<evidence type="ECO:0000313" key="27">
    <source>
        <dbReference type="Proteomes" id="UP000267096"/>
    </source>
</evidence>
<dbReference type="FunFam" id="2.60.40.10:FF:001232">
    <property type="entry name" value="Immunoglobulin-like and fibronectin type III domain-containing 1"/>
    <property type="match status" value="1"/>
</dbReference>
<feature type="domain" description="Ig-like" evidence="24">
    <location>
        <begin position="1376"/>
        <end position="1454"/>
    </location>
</feature>
<feature type="domain" description="Fibronectin type-III" evidence="25">
    <location>
        <begin position="3140"/>
        <end position="3236"/>
    </location>
</feature>
<comment type="catalytic activity">
    <reaction evidence="19">
        <text>L-threonyl-[protein] + ATP = O-phospho-L-threonyl-[protein] + ADP + H(+)</text>
        <dbReference type="Rhea" id="RHEA:46608"/>
        <dbReference type="Rhea" id="RHEA-COMP:11060"/>
        <dbReference type="Rhea" id="RHEA-COMP:11605"/>
        <dbReference type="ChEBI" id="CHEBI:15378"/>
        <dbReference type="ChEBI" id="CHEBI:30013"/>
        <dbReference type="ChEBI" id="CHEBI:30616"/>
        <dbReference type="ChEBI" id="CHEBI:61977"/>
        <dbReference type="ChEBI" id="CHEBI:456216"/>
        <dbReference type="EC" id="2.7.11.1"/>
    </reaction>
</comment>
<keyword evidence="18" id="KW-0393">Immunoglobulin domain</keyword>
<feature type="binding site" evidence="21">
    <location>
        <position position="6362"/>
    </location>
    <ligand>
        <name>ATP</name>
        <dbReference type="ChEBI" id="CHEBI:30616"/>
    </ligand>
</feature>
<feature type="region of interest" description="Disordered" evidence="22">
    <location>
        <begin position="203"/>
        <end position="446"/>
    </location>
</feature>
<dbReference type="EC" id="2.7.11.1" evidence="4"/>
<dbReference type="Gene3D" id="1.10.510.10">
    <property type="entry name" value="Transferase(Phosphotransferase) domain 1"/>
    <property type="match status" value="1"/>
</dbReference>
<dbReference type="FunFam" id="2.60.40.10:FF:000034">
    <property type="entry name" value="Titin isoform A"/>
    <property type="match status" value="1"/>
</dbReference>
<comment type="cofactor">
    <cofactor evidence="1">
        <name>Mg(2+)</name>
        <dbReference type="ChEBI" id="CHEBI:18420"/>
    </cofactor>
</comment>
<feature type="domain" description="Fibronectin type-III" evidence="25">
    <location>
        <begin position="5896"/>
        <end position="5990"/>
    </location>
</feature>
<feature type="domain" description="Fibronectin type-III" evidence="25">
    <location>
        <begin position="4124"/>
        <end position="4218"/>
    </location>
</feature>
<proteinExistence type="inferred from homology"/>
<dbReference type="EMBL" id="UYRR01030997">
    <property type="protein sequence ID" value="VDK42928.1"/>
    <property type="molecule type" value="Genomic_DNA"/>
</dbReference>
<feature type="domain" description="Ig-like" evidence="24">
    <location>
        <begin position="5204"/>
        <end position="5295"/>
    </location>
</feature>
<evidence type="ECO:0000256" key="20">
    <source>
        <dbReference type="ARBA" id="ARBA00048679"/>
    </source>
</evidence>
<dbReference type="FunFam" id="2.60.40.10:FF:000460">
    <property type="entry name" value="Bent, isoform J"/>
    <property type="match status" value="1"/>
</dbReference>
<evidence type="ECO:0000259" key="25">
    <source>
        <dbReference type="PROSITE" id="PS50853"/>
    </source>
</evidence>
<dbReference type="SUPFAM" id="SSF56112">
    <property type="entry name" value="Protein kinase-like (PK-like)"/>
    <property type="match status" value="1"/>
</dbReference>
<feature type="domain" description="Fibronectin type-III" evidence="25">
    <location>
        <begin position="1662"/>
        <end position="1754"/>
    </location>
</feature>
<sequence>MPGAPRFTKKPSIQQTPQGDLLMECHLEADPSPDIVWHHAGTPISAGPRVTLTLTNLQDILYKAVLIIKEPSVGDGGAYKCTASNQFGESNANINLNFAGGADDQKPSKGPTFLSKPKIIPKDGGALVVMECRVKSASTPTAQWYKDGAAIYESSLFKVVYTDLGDSQHLFQLEIHGPSAGDAGQYRCNIKDDQGETNANLALNFEQDTEERQEKSEKREKHSASPKPTSRPGSVHFLLRHGTPKKQMKSREGTPKKSLKSREGTPKKSVRSRTSTPVKEMEKADETTAHKAQVGDKTDMKDTMKSERSELEDADSAGGQIKGKPPSGKITEKTTEMVNGAEFKSAQKRSEKDGQVVEERDAKTRKKAADNVEKSELEQADDSKMDVDAQNVKRKSETTLPLPGEKKARQRSKSPSKRRSKSRSKSPFTEYEEISTDKAKSTSKRAPVVLEPAKSKVAKEGETVVLECEFQCDPSTKIAWVKDGREIKPSAEFRTFFDGQTARLTINHMTEDKSGLFKCNALSKFGEAHTSAMVKFEHGEDEYDPRKRHRESIAEIEERLMAEHKKADEAKKKRKQEESKMQIPNTIVTDEDGLRSQAELMDIPIGSTGDAGDEKTLSVSDPKVYLNKSDSKLNEYLHPNKTSEYESNIRRMSTPVQSNTNHGEMNSSRDESNKNKISQIHSFVLSRLPRRRARSTFLRELIDYDTPFSQYSDSDSPTPTHLRSFTVSKSSSASDETPSSGLTISPQLRSQLLGLQQSGGGTPGEGDSEDEMSESISELPNISGQRSRRVSSQKPELKKTPKKKAEEAPAQQKFALKKVDRDAEARQKSPSRSRGSSVANDVNNATYLLFRFSFLINDMISLQRRAMKYTNLKGLSGAVKATLRYCEQSGLRRSASGTSRPGEIEGRSRMKEITESTELHEEQQKATSASLQGKQVGKKKALSDSKEKNPLEGIKLKKVQRADTSSDTSPTTTPSSLSSRRDTSTPLDEFPDEFVRRQSSLMGDSSRKGSLVRRSSVDMRRESISDVLEKASTPLEPTGPVGPPHIAEIPENVTVPENETAVFKCKIQGNPVPKIKWSKGLREIMAGGRFKILTDRAESTVMLVMTKCRSQDDGPYTLTIENEHGQDSVAVKLLVTSGAGLDLRSMLKHREYEGGAADGSADGGAGKAKEKDKPMTEAERRQSLFPGKKKEKWERPLEDKTVQQQVDKICEWKCVYSRPNAKIRWYKDKKEIFSGGLKYKIVIEKAVCTLIINNPEVDDSGKYTCEANGLPTTAILTVDEPPMKYNFITPLPNTQEIYRTKQGVLTCKVNNKRAPLVWHRNGKPIAENDKRFLIESDAVGRFTLTIKEVIQEDQGEWMAKITNDVFSKVQVYVEEPRHTFVIPLKSQKVMEKETTTLETDVNDKDADVEWWHDGVKIALDSKKFVAEAVGRKRRLTINNARMEDHGEYKCTTKDDQTLAQLIVDALNKFIVKLADMEVIEKEDVTLRCETQDTKTPAIWSTKGKTITSMPGGKYETTSRAGVHMLKISKIELSEGDVYEINVAGLEGSCNVTVLEAEKKPILNWKPKRIDMEAGKPEVIKIPFQIKGARRTAIKPVLKRDGKPVDMKLLKDVEVVINGDVAEIKFKNPQKEDTGKWALELGNSGGTVLAPFEVFVKDKPKAPNGPLETSNINAKGCDLKWKPSDPQEGAPVKAYIVEMQEGRSGNWVKIGETKGTDFKVKDLKEHGEYKFRVKAVNEVGSSEPLMSESILAKNPYNVPGKPKNMKAADIGKESLLLEWQPPENDGGAPIESYIVERRNKSEKEWSEVGTVTVPAGDSRSTFSLLDDKVVEGKEYYYRVRAVNKAGPGDPCDHGRPFKIMAKPEAPSFPDGGIKDLRLKVGETIKYEIPIKGEPTPEITWTVNGKPLKAAGRCKMVSERYKHTLKIEDAKRSDSGKFVIKLKNASGTCESTATVTVISKPTAPNGPLNVTEICGDGCTLDWKPPDDDGGEPLQEYIVEAQDLDEKGKFVKIGSVSPNETKMLVKGLKNKGNYKFRVKAVNKEGESEPLSTDQYVQIKDPWDEPGKPGRPQITDYDADRIDLAWEPPTRDGGAPIEEYIIEKKDPATREWVECARSPSTTASVRNLKEGEEYQFRVRAVNKAGPGHPSEPSEKQVAKPKFVPAWLHHESLKSITVKAGQTVRWDIQFGGEPAPTVQWTKNDQPLASKGTLQIEKTKHDHTIICISSAARADCGKYRLTVTNSKGKDTECAELTVLDRPSKPKGPLQVSDVFEDNCKLAWNPPEDDGGEPIEYYEVEKMDTDTGRWVPCAKVKDTKAHIDGLKKGQSYQFRVKAVNREGASDPLSTETATVAKNPYDEPGKPDAPEITDWDIDRVNLKWEPPANDGGAPITGYVIEKKSKHARDWVECGKTDGPVCEAEIRDLKEGEEYQFRIRAVNKAGPGEASEPSRRVIAKHRNLKPHIDREAMKSITLKVGQKCEFDVPVQGEPPPETIWSFGDKPITDDARIKITNEEYRTRFVLTNATRKHAGKYTLTATNINGTDQHSIEIMVLGRPSAPEGPLEVSDVHEDHMNLEWKPPLDDGGCPIDHYEIEKMDLATGRWVPCGKATDTKATVQNLQGGKTYQFRVRAVNKEGESDALTTEGDGILAKNPYDVPGKSNKPELVDWDKDHVDLKWDAPDDGGSPIQEYIIEKKDERGRWEEAITVKGDQTTATVPNLKEGEEYQFRIIAKNKAGKGEPSEPSDRVIAKPRHLAPRIHREDLHDTVIKVGQTIKFVVHVDGEPPPTVTWACNGKPVQSGVVIDNSDYLSKFTIGKAIRKQTGKYTITATNESGTDTVTIDIKVKGKPSKPVGPLGVKDVFEDRATLDWKPPEDDGGEPIDHYEVERMDTKDGIWVPCGRTKDTIFTAEGLTKDKHYKFRVKAVNSEGSSEPLETDETIQAKNPFDKPDKPGRPTPVDWDKDHVDLQWTKPVSDGGAPIQEYQIEKRTKYGRWEPAVTVPGDSTSGTVPDLTPGEEYEFRVIAVNKGGPSDPSDPSPAVIAKPRNLPPKIDRSALMPIKIKAGQTINFAVPVEGEPPPEITWLNPDGREIRHGGRVKLDNQEYRTKLQIRAAERSDSGKFTIRATNINGEDTAVVEVNVIDKPSAPEGPLNVSDVYADHMTLDWKPPADDGGIPIENYVIEKLDAETGHWVPCTKVDGSKTQAVVDGLIQGHEYKFRVSAVNAEGESEPLETLGSTLAKNPYDVPGKTSKPELVDWDKDHVDLKWNAPTNDGGAPIDGYVIEVKEKYSPSWKEAMQVPAGQLSATVANLKEGEEYEFRIRAKNKAGVGEPSEPSDSVIAKPRHLAPKIDRSAIEEIKVRAGTDFQLNIPVSGEPPPEVVWTFQGEPVESSDRMKVDNVPYKTKFAVKRALRSDTGVYLITAKNESGEDTAEVKVTVLDRPSDPKGPLEISDINKNGCTLEWKEPDDDGGAEITHYVVEKQDTSTGRWTVCGEPVGTKFKVTDLTAGHEYKFRVKAVNRYGDSDALEASKPIIAKDPFDTADKPGTPEITDWDKDHVDLEWIPPVSDGGAPIEKYVIEKKLANGEWEYAEEVPAEQTKATVGHLKAGATYQFRVKAINKAGASTPSDPSRSIVAKPRHLAPKIDRSTLLEVRVKAGETIEFNVNVEGEPNPKIAWFINETPLTSSEHTKIDNSTEHNTKLKTTSSNRLDSGMYKIVATNESGKDEAEVKVVVLDVPGSPNGPLDVRDVTKEGCTLSWNEPDDDGGSPISHYVVEKQEAGGRWVPCGETSDTTLRVNKLVEGQQYKFRVKAVNRQGQSEPLTTLSSVTAKNPFDEPGKPTDVTPVDWDKDHVDLEWKAPANDGGAPIESYIIEKKDKFGDWITCATVPGTETKGTAPNLVAGETYQFRVTAVNKAGKGEPSDATGDVIAKPRKLAPKINIAGLLDIRVRAGTPININVDFEGEPTPKASWKVNDKSLESNEHVTITSKEKRDEIRIESSVRGDTGIYTITVENEHGKDRASCSVTVLDVPDAPQGPVKIADVHKDGCTLAWKPPADDGGSDIVQYVVEKMDTTRGVWQEVGRVPDCNAKVTKLINGKEYKFRVKAINLQGESKPLESEEMIAKNPFDVPNPTSKPEVVDWDKDRIDIEWQPPSDNGGSAIKQYIIEKKEKGSSTWIEAGKTKGARTSFSATGLKPGTEYEFRVVAVNEAGPSDPSEPSDAQMAKARYVKPEITSQNRKFKVKAGLALTVEAEFIGSPDPTVDWEFKENQPLQPELLVNSKPGITTIFFPAAKRSESGIYTLKLKNELGEATGTFEVNVQDKPAEPCGPIEVSDVTKDGCVLTWKPPEDDGGAEITNYVVEKRDVKTNAWVPVSSFVPGTSCIVSKLEEGHEYEFRVMAENVNGRSDPLTTDAAVLAKDPFGTPGKPGKPEVTDRDYDHIEIEWQPPRDDGGNPISHYDIERKDLKTGRWIKVNTAPVKGTTFCDDRVQKNHSYEYRVKAVNKAGPGQPSEASAVAVAKPMFEAPQFDLGIDGREFRVKAGEPLDITVPYVGSPQPEIKWVKEGVTLSDVETDESKTRLFIPVSKRSDSGPVKICATNACGDAEANIKISVIDRPAPPEGPITYPETSRHSVTVAWKPPADDGGSEVTGYRIEYQELGSSVWERIPETVSSLSYTVKALEHGKEYQFRVRAENMMGLSEPIVGGPVIAKDPYNPPGAPSTPEVTGYDTNQISLKWNPPRDDGGSPIIGYVVEKFEKKDGEWTPVKMPMVRGTEATITGLSEGEIYQFRIRAVNAAGQGEASNSSAPTKCQPYVVPPGAPDQPRVGKVTKNSAELTWIRPIDDGGAAIDGYIVEKRKAGTDEWIPCNQKPVKETRLVVEPLPEKEQFEFRVKAVNSAGEGEPSRPTDMVLIEDQLERPCLDLSALKDITVRAGETIEIKIPFSGGNPKPTAEVFNGLQEIYEDERTKIEVEPDHVKLTTTCAKRSDGGPYRVTLANRFGKDTAKLKVTVLDAPGKPGGPITASDVSGEGMTLHWNAPEDNGGDAVTNYVVEKKDENGDWVKIGQPVGTSFRVRNLENGKAYEFRVSAENQYGVGEPLETIEPIVAKNPFDKPGPPGQPEPIATTDDSITIQWTKPIKDGGSPIQGYVVEKREEGSPEWSKCAFGTINDTRYKVTGLTPRKRYEFRVAAVNAAGQGDYSDNSALITAQVEASKPRIQLSMLGRDIIAYAGQPAKILIPFASSPAPEITWKKGGQVVSEDDKRAKIESNDYLTQLSYDKCERGDSATYTVKLENDAGSDTVDIHLTVVDKPDPPQNLSVSEIAPDSCVLSWQPPLEDGGSPITNYVIEKCHYKPGLEENWEKVSSFVRGTSYQVPGLTENEKYKFRVRAENQYGVSEPAELKDAIVAKYQFNVPSQPDAPVAKDMDSTWVELEWDTPSSDGGSKIQGYIVQYREPSSSKWTVANAQPIVGNNYRVQALRDKGEYEFRVIAKNAAGLSKPSPASDRIQLKPKYGPPGPPTQINAESIGRNFVTLTWAPPLDDGGSKITGYIVESRELGSPLWRVVSDYNVVNPEFTVPNLIEFRDYEFRITAINAIGKGIPSLPSAPIKIQEMGGSRPQIVVKPADTASPYNRRAVFKCEAIGRPAPTARWLRNGREVPEGARYRTEVQNEVFKLIIKEVWDIDAGEYTCQVSNVFGSDSATATLTVQAPPVIEKDVGNGIYANGEMVRLKIYFSGTGPFKYLLTLNKEEVPADHPNIHFVDFENHVIITIPSIHSGEAGRYELSISNDSGEANTAFWLNVTGLPSAPQGPLQIHDVNKTQAVLSWKPPVNDGGARLSGYIVERKDVTKDEWTEVATSIKDTNFQVNGLFEGHEYEFRVSATNENGQGPPLVGDNPIIARLPFDTPSAPGKPEVSRFGDSFVVLNWTRPSSDGGSSIRGYLIEKREVGSDLWQKCNQTPFAGTNYQAMNLIEGRDYEFRVFAVNDAGASEPANTDQFKFVPAKSGDLPEIITPLSDMFGEQGRSVTFECEVDGKPRPEIRWFRGLRELGDTPKYSIMNKGTIQVLTINDLHWDDADEYSCRASNSVGSKSTKAQLSIRTKPRVFIPPRYHGGFEAQKGDNIELKIPFKAYPQPHSRWTKNGEDIHDSEKYTITTDEKYATLRISDAVREDLGQYRVIVENDVGSDSGTISLSVADRPNPPRFPIVENILDEAAILSWKPPELDGGSLITNYIVEKRELAGGQWKECAKTRYTYLTVEGLKSKATYEFRISAQNKHGISKPCEPTAPVVIAERQNKRRGYDVDETGKVIRGKGTPSDNYDAYVIDVWKQYYPQPVEPKRDSVYDYYDILEEIGEGAFGVVHRCVERATGNTFAAKFVNTPHSADKETVRKEIQTMSNVRHPKLINLHDAFEDDNEMVMIYEFMSGGELFEKVADEKNKMSETDAVDYMRQICNALRHLHEMSYVHLDLKPENIMFTTNKSNQLKLIDFGLAAKLDPKQSVKVTTGTAEFAAPEVASNEPVGFYTDMWSVGVLAYILLSGLSPFGGETDEETLKNVKKCDWNMDDPCFSKVSDDAKDFIKKLLVLDPSSRMTIHEALEHPWLSNAPSTSEQIPNERYHSIRDSIRHKYDAWPEPNPPLGRISNYSSLRKHRPAEYHIHDTSFDRQDGQPRFIIKPFNNTCNEGQIASFFCKIIAPSPPIVTWHKDANELRQSTKYMKKYNDNDYELTINRVKMEDAGEYTVRAKNSYGSKEEVVFLNVIKSKETREETRLQHQASESSFSSRTTALLSKRYPTEQPSTTTAVKQLPPKFTFHLRPRLIQKNHQCKLICNVQSHPAAKVQWYKDGAPVDESRAQLTYRSGVCTLEIFNTRMDDAGTYRCEAVNEFGSDYTECIVNVQGRGEESRRIIPTRTSRRVYDRLEVTSDMERSQSSSDVIRRRDLSSYSSSTDQYSSSQSTKTKSTKDDSSSIKLPSTAPVFTRQLQSLAVDENDMAEFSCQVGGEPEPLVEWLHNGERITERDDRKRLTFVAGHAKLSIPSVKSTDEGEYSCRASNSAGTEATKANLTVRSFNISIILLSRRSEPEPLELQQPSSSSAAEAVVDLVNGDDTSKQQTEQQQQQPLHIVRHLEGVCVASGTTATLSVTTSHPADEVIWMRNGKEVKSDGNVLIKESGSEYSLEFKNVSLDDHGVYQVECRCAQQKAISAASLAVLDRPNDPRVARLPQSVNATLASPCKFVLELEDASGLTVQWFKGAEKVEKSDRVKSVKSGNAFKLDIKSVEASDEGVYVVKVIKDKKAICKYAAAMQIH</sequence>
<dbReference type="FunFam" id="2.60.40.10:FF:000107">
    <property type="entry name" value="Myosin, light chain kinase a"/>
    <property type="match status" value="4"/>
</dbReference>
<feature type="domain" description="Fibronectin type-III" evidence="25">
    <location>
        <begin position="2064"/>
        <end position="2156"/>
    </location>
</feature>
<feature type="compositionally biased region" description="Basic and acidic residues" evidence="22">
    <location>
        <begin position="913"/>
        <end position="924"/>
    </location>
</feature>
<dbReference type="GO" id="GO:0051239">
    <property type="term" value="P:regulation of multicellular organismal process"/>
    <property type="evidence" value="ECO:0007669"/>
    <property type="project" value="UniProtKB-ARBA"/>
</dbReference>
<feature type="domain" description="Fibronectin type-III" evidence="25">
    <location>
        <begin position="4609"/>
        <end position="4703"/>
    </location>
</feature>
<feature type="domain" description="Fibronectin type-III" evidence="25">
    <location>
        <begin position="1962"/>
        <end position="2058"/>
    </location>
</feature>
<dbReference type="FunFam" id="2.60.40.10:FF:000127">
    <property type="entry name" value="titin isoform X1"/>
    <property type="match status" value="4"/>
</dbReference>
<name>A0A158PN23_ANISI</name>
<evidence type="ECO:0000256" key="10">
    <source>
        <dbReference type="ARBA" id="ARBA00022737"/>
    </source>
</evidence>
<feature type="domain" description="Ig-like" evidence="24">
    <location>
        <begin position="3043"/>
        <end position="3133"/>
    </location>
</feature>
<keyword evidence="15" id="KW-0460">Magnesium</keyword>
<feature type="domain" description="Fibronectin type-III" evidence="25">
    <location>
        <begin position="5302"/>
        <end position="5398"/>
    </location>
</feature>
<feature type="compositionally biased region" description="Basic and acidic residues" evidence="22">
    <location>
        <begin position="564"/>
        <end position="580"/>
    </location>
</feature>
<reference evidence="26 27" key="2">
    <citation type="submission" date="2018-11" db="EMBL/GenBank/DDBJ databases">
        <authorList>
            <consortium name="Pathogen Informatics"/>
        </authorList>
    </citation>
    <scope>NUCLEOTIDE SEQUENCE [LARGE SCALE GENOMIC DNA]</scope>
</reference>
<evidence type="ECO:0000256" key="21">
    <source>
        <dbReference type="PROSITE-ProRule" id="PRU10141"/>
    </source>
</evidence>
<dbReference type="PANTHER" id="PTHR14340">
    <property type="entry name" value="MICROFIBRIL-ASSOCIATED GLYCOPROTEIN 3"/>
    <property type="match status" value="1"/>
</dbReference>
<dbReference type="InterPro" id="IPR013783">
    <property type="entry name" value="Ig-like_fold"/>
</dbReference>
<feature type="compositionally biased region" description="Basic and acidic residues" evidence="22">
    <location>
        <begin position="1167"/>
        <end position="1182"/>
    </location>
</feature>
<keyword evidence="27" id="KW-1185">Reference proteome</keyword>
<dbReference type="FunFam" id="2.60.40.10:FF:000097">
    <property type="entry name" value="Bent, isoform F"/>
    <property type="match status" value="1"/>
</dbReference>
<dbReference type="InterPro" id="IPR011009">
    <property type="entry name" value="Kinase-like_dom_sf"/>
</dbReference>
<feature type="domain" description="Ig-like" evidence="24">
    <location>
        <begin position="5996"/>
        <end position="6084"/>
    </location>
</feature>
<evidence type="ECO:0000256" key="11">
    <source>
        <dbReference type="ARBA" id="ARBA00022741"/>
    </source>
</evidence>
<gene>
    <name evidence="26" type="ORF">ASIM_LOCUS10411</name>
</gene>
<dbReference type="FunFam" id="2.60.40.10:FF:000160">
    <property type="entry name" value="Titin a"/>
    <property type="match status" value="10"/>
</dbReference>
<dbReference type="InterPro" id="IPR013098">
    <property type="entry name" value="Ig_I-set"/>
</dbReference>
<dbReference type="InterPro" id="IPR003598">
    <property type="entry name" value="Ig_sub2"/>
</dbReference>
<dbReference type="InterPro" id="IPR003961">
    <property type="entry name" value="FN3_dom"/>
</dbReference>
<dbReference type="GO" id="GO:0005524">
    <property type="term" value="F:ATP binding"/>
    <property type="evidence" value="ECO:0007669"/>
    <property type="project" value="UniProtKB-UniRule"/>
</dbReference>
<feature type="domain" description="Ig-like" evidence="24">
    <location>
        <begin position="447"/>
        <end position="535"/>
    </location>
</feature>
<dbReference type="GO" id="GO:0046872">
    <property type="term" value="F:metal ion binding"/>
    <property type="evidence" value="ECO:0007669"/>
    <property type="project" value="UniProtKB-KW"/>
</dbReference>
<feature type="compositionally biased region" description="Basic and acidic residues" evidence="22">
    <location>
        <begin position="348"/>
        <end position="387"/>
    </location>
</feature>
<protein>
    <recommendedName>
        <fullName evidence="4">non-specific serine/threonine protein kinase</fullName>
        <ecNumber evidence="4">2.7.11.1</ecNumber>
    </recommendedName>
</protein>
<dbReference type="GO" id="GO:0050793">
    <property type="term" value="P:regulation of developmental process"/>
    <property type="evidence" value="ECO:0007669"/>
    <property type="project" value="UniProtKB-ARBA"/>
</dbReference>
<keyword evidence="7" id="KW-0597">Phosphoprotein</keyword>
<evidence type="ECO:0000256" key="7">
    <source>
        <dbReference type="ARBA" id="ARBA00022553"/>
    </source>
</evidence>
<feature type="domain" description="Ig-like" evidence="24">
    <location>
        <begin position="2156"/>
        <end position="2251"/>
    </location>
</feature>
<dbReference type="InterPro" id="IPR003599">
    <property type="entry name" value="Ig_sub"/>
</dbReference>
<feature type="domain" description="Fibronectin type-III" evidence="25">
    <location>
        <begin position="4810"/>
        <end position="4905"/>
    </location>
</feature>
<evidence type="ECO:0000256" key="22">
    <source>
        <dbReference type="SAM" id="MobiDB-lite"/>
    </source>
</evidence>
<feature type="domain" description="Ig-like" evidence="24">
    <location>
        <begin position="6960"/>
        <end position="7049"/>
    </location>
</feature>
<evidence type="ECO:0000256" key="6">
    <source>
        <dbReference type="ARBA" id="ARBA00022527"/>
    </source>
</evidence>
<feature type="compositionally biased region" description="Basic residues" evidence="22">
    <location>
        <begin position="408"/>
        <end position="424"/>
    </location>
</feature>
<dbReference type="PROSITE" id="PS50853">
    <property type="entry name" value="FN3"/>
    <property type="match status" value="31"/>
</dbReference>
<comment type="subcellular location">
    <subcellularLocation>
        <location evidence="2">Cytoplasm</location>
    </subcellularLocation>
</comment>
<feature type="region of interest" description="Disordered" evidence="22">
    <location>
        <begin position="707"/>
        <end position="839"/>
    </location>
</feature>
<dbReference type="Proteomes" id="UP000267096">
    <property type="component" value="Unassembled WGS sequence"/>
</dbReference>
<evidence type="ECO:0000256" key="15">
    <source>
        <dbReference type="ARBA" id="ARBA00022842"/>
    </source>
</evidence>
<feature type="domain" description="Fibronectin type-III" evidence="25">
    <location>
        <begin position="3537"/>
        <end position="3631"/>
    </location>
</feature>
<evidence type="ECO:0000256" key="5">
    <source>
        <dbReference type="ARBA" id="ARBA00022490"/>
    </source>
</evidence>
<dbReference type="SMART" id="SM00220">
    <property type="entry name" value="S_TKc"/>
    <property type="match status" value="1"/>
</dbReference>
<feature type="domain" description="Fibronectin type-III" evidence="25">
    <location>
        <begin position="3733"/>
        <end position="3825"/>
    </location>
</feature>
<dbReference type="InterPro" id="IPR008271">
    <property type="entry name" value="Ser/Thr_kinase_AS"/>
</dbReference>
<feature type="compositionally biased region" description="Polar residues" evidence="22">
    <location>
        <begin position="707"/>
        <end position="746"/>
    </location>
</feature>
<feature type="domain" description="Fibronectin type-III" evidence="25">
    <location>
        <begin position="5105"/>
        <end position="5199"/>
    </location>
</feature>
<feature type="domain" description="Fibronectin type-III" evidence="25">
    <location>
        <begin position="3242"/>
        <end position="3337"/>
    </location>
</feature>
<evidence type="ECO:0000256" key="9">
    <source>
        <dbReference type="ARBA" id="ARBA00022723"/>
    </source>
</evidence>
<dbReference type="FunFam" id="2.60.40.10:FF:000504">
    <property type="entry name" value="Bent, isoform J"/>
    <property type="match status" value="1"/>
</dbReference>
<evidence type="ECO:0000256" key="12">
    <source>
        <dbReference type="ARBA" id="ARBA00022777"/>
    </source>
</evidence>
<feature type="domain" description="Ig-like" evidence="24">
    <location>
        <begin position="3341"/>
        <end position="3430"/>
    </location>
</feature>
<keyword evidence="6" id="KW-0723">Serine/threonine-protein kinase</keyword>
<feature type="domain" description="Fibronectin type-III" evidence="25">
    <location>
        <begin position="2654"/>
        <end position="2747"/>
    </location>
</feature>
<dbReference type="SMART" id="SM00060">
    <property type="entry name" value="FN3"/>
    <property type="match status" value="31"/>
</dbReference>
<feature type="domain" description="Fibronectin type-III" evidence="25">
    <location>
        <begin position="4318"/>
        <end position="4412"/>
    </location>
</feature>
<dbReference type="FunFam" id="1.10.510.10:FF:000321">
    <property type="entry name" value="Bent, isoform C"/>
    <property type="match status" value="1"/>
</dbReference>
<dbReference type="FunFam" id="2.60.40.10:FF:000056">
    <property type="entry name" value="twitchin isoform X4"/>
    <property type="match status" value="9"/>
</dbReference>
<keyword evidence="14 21" id="KW-0067">ATP-binding</keyword>
<feature type="domain" description="Ig-like" evidence="24">
    <location>
        <begin position="1862"/>
        <end position="1954"/>
    </location>
</feature>
<keyword evidence="16" id="KW-0112">Calmodulin-binding</keyword>
<keyword evidence="8" id="KW-0808">Transferase</keyword>
<dbReference type="OrthoDB" id="504170at2759"/>
<feature type="domain" description="Protein kinase" evidence="23">
    <location>
        <begin position="6333"/>
        <end position="6588"/>
    </location>
</feature>
<dbReference type="InterPro" id="IPR036179">
    <property type="entry name" value="Ig-like_dom_sf"/>
</dbReference>
<dbReference type="FunFam" id="2.60.40.10:FF:000612">
    <property type="entry name" value="palladin isoform X1"/>
    <property type="match status" value="1"/>
</dbReference>
<dbReference type="FunFam" id="2.60.40.10:FF:000567">
    <property type="entry name" value="Uncharacterized protein, isoform G"/>
    <property type="match status" value="3"/>
</dbReference>
<dbReference type="PROSITE" id="PS50835">
    <property type="entry name" value="IG_LIKE"/>
    <property type="match status" value="23"/>
</dbReference>
<evidence type="ECO:0000256" key="3">
    <source>
        <dbReference type="ARBA" id="ARBA00006692"/>
    </source>
</evidence>
<dbReference type="PROSITE" id="PS50011">
    <property type="entry name" value="PROTEIN_KINASE_DOM"/>
    <property type="match status" value="1"/>
</dbReference>
<feature type="compositionally biased region" description="Basic and acidic residues" evidence="22">
    <location>
        <begin position="2939"/>
        <end position="2956"/>
    </location>
</feature>
<feature type="compositionally biased region" description="Low complexity" evidence="22">
    <location>
        <begin position="747"/>
        <end position="756"/>
    </location>
</feature>
<feature type="domain" description="Fibronectin type-III" evidence="25">
    <location>
        <begin position="3828"/>
        <end position="3925"/>
    </location>
</feature>
<comment type="catalytic activity">
    <reaction evidence="20">
        <text>L-seryl-[protein] + ATP = O-phospho-L-seryl-[protein] + ADP + H(+)</text>
        <dbReference type="Rhea" id="RHEA:17989"/>
        <dbReference type="Rhea" id="RHEA-COMP:9863"/>
        <dbReference type="Rhea" id="RHEA-COMP:11604"/>
        <dbReference type="ChEBI" id="CHEBI:15378"/>
        <dbReference type="ChEBI" id="CHEBI:29999"/>
        <dbReference type="ChEBI" id="CHEBI:30616"/>
        <dbReference type="ChEBI" id="CHEBI:83421"/>
        <dbReference type="ChEBI" id="CHEBI:456216"/>
        <dbReference type="EC" id="2.7.11.1"/>
    </reaction>
</comment>
<dbReference type="PROSITE" id="PS00107">
    <property type="entry name" value="PROTEIN_KINASE_ATP"/>
    <property type="match status" value="1"/>
</dbReference>
<keyword evidence="13" id="KW-0106">Calcium</keyword>
<feature type="domain" description="Ig-like" evidence="24">
    <location>
        <begin position="5"/>
        <end position="97"/>
    </location>
</feature>
<feature type="compositionally biased region" description="Low complexity" evidence="22">
    <location>
        <begin position="6926"/>
        <end position="6943"/>
    </location>
</feature>
<evidence type="ECO:0000256" key="8">
    <source>
        <dbReference type="ARBA" id="ARBA00022679"/>
    </source>
</evidence>
<dbReference type="Gene3D" id="3.30.200.20">
    <property type="entry name" value="Phosphorylase Kinase, domain 1"/>
    <property type="match status" value="1"/>
</dbReference>
<dbReference type="CDD" id="cd00063">
    <property type="entry name" value="FN3"/>
    <property type="match status" value="31"/>
</dbReference>
<evidence type="ECO:0000256" key="14">
    <source>
        <dbReference type="ARBA" id="ARBA00022840"/>
    </source>
</evidence>
<feature type="domain" description="Fibronectin type-III" evidence="25">
    <location>
        <begin position="5796"/>
        <end position="5890"/>
    </location>
</feature>
<keyword evidence="11 21" id="KW-0547">Nucleotide-binding</keyword>
<feature type="domain" description="Fibronectin type-III" evidence="25">
    <location>
        <begin position="2945"/>
        <end position="3038"/>
    </location>
</feature>
<feature type="compositionally biased region" description="Basic and acidic residues" evidence="22">
    <location>
        <begin position="210"/>
        <end position="223"/>
    </location>
</feature>
<feature type="domain" description="Ig-like" evidence="24">
    <location>
        <begin position="3635"/>
        <end position="3725"/>
    </location>
</feature>
<feature type="compositionally biased region" description="Polar residues" evidence="22">
    <location>
        <begin position="650"/>
        <end position="666"/>
    </location>
</feature>
<dbReference type="Pfam" id="PF00041">
    <property type="entry name" value="fn3"/>
    <property type="match status" value="31"/>
</dbReference>
<dbReference type="InterPro" id="IPR000719">
    <property type="entry name" value="Prot_kinase_dom"/>
</dbReference>
<feature type="domain" description="Fibronectin type-III" evidence="25">
    <location>
        <begin position="4025"/>
        <end position="4118"/>
    </location>
</feature>
<dbReference type="FunFam" id="2.60.40.10:FF:000147">
    <property type="entry name" value="Myosin light chain kinase"/>
    <property type="match status" value="1"/>
</dbReference>
<dbReference type="PRINTS" id="PR00014">
    <property type="entry name" value="FNTYPEIII"/>
</dbReference>
<dbReference type="InterPro" id="IPR007110">
    <property type="entry name" value="Ig-like_dom"/>
</dbReference>
<dbReference type="WBParaSite" id="ASIM_0001085301-mRNA-1">
    <property type="protein sequence ID" value="ASIM_0001085301-mRNA-1"/>
    <property type="gene ID" value="ASIM_0001085301"/>
</dbReference>
<feature type="compositionally biased region" description="Basic and acidic residues" evidence="22">
    <location>
        <begin position="795"/>
        <end position="807"/>
    </location>
</feature>
<dbReference type="FunFam" id="3.30.200.20:FF:000249">
    <property type="entry name" value="twitchin isoform X2"/>
    <property type="match status" value="1"/>
</dbReference>